<dbReference type="PANTHER" id="PTHR34387">
    <property type="entry name" value="SLR1258 PROTEIN"/>
    <property type="match status" value="1"/>
</dbReference>
<protein>
    <submittedName>
        <fullName evidence="1">SIMPL domain-containing protein</fullName>
    </submittedName>
</protein>
<reference evidence="1 2" key="1">
    <citation type="submission" date="2024-09" db="EMBL/GenBank/DDBJ databases">
        <authorList>
            <person name="Sun Q."/>
            <person name="Mori K."/>
        </authorList>
    </citation>
    <scope>NUCLEOTIDE SEQUENCE [LARGE SCALE GENOMIC DNA]</scope>
    <source>
        <strain evidence="1 2">ATCC 51285</strain>
    </source>
</reference>
<keyword evidence="2" id="KW-1185">Reference proteome</keyword>
<dbReference type="Pfam" id="PF04402">
    <property type="entry name" value="SIMPL"/>
    <property type="match status" value="1"/>
</dbReference>
<gene>
    <name evidence="1" type="ORF">ACFFLH_06940</name>
</gene>
<sequence length="239" mass="26510">MQRISPLSWLGASLILSIGLLGLGYQGAQALLAVKALERTVTVKGLAEQEVTATLAIWPIKFTLVDNDLNQLYRSLQEKNQQVEEFLLQQGFNQAEISLSTPAIRDRQAQDYGDPNATNYRFSASSTLTVYSERIEHVRASQAKMLELAKLGIAINGADYDARPEFLFNQLNDIKPAMVEAATRNAREVAEKFAADSASRLGKIKTASQGQFSIEDRDSNNPHIKKVRVVSTVEYYLSD</sequence>
<dbReference type="EMBL" id="JBHLZN010000002">
    <property type="protein sequence ID" value="MFB9886141.1"/>
    <property type="molecule type" value="Genomic_DNA"/>
</dbReference>
<proteinExistence type="predicted"/>
<name>A0ABV5ZDA1_9GAMM</name>
<dbReference type="InterPro" id="IPR016907">
    <property type="entry name" value="UCP029033"/>
</dbReference>
<accession>A0ABV5ZDA1</accession>
<dbReference type="InterPro" id="IPR007497">
    <property type="entry name" value="SIMPL/DUF541"/>
</dbReference>
<organism evidence="1 2">
    <name type="scientific">Balneatrix alpica</name>
    <dbReference type="NCBI Taxonomy" id="75684"/>
    <lineage>
        <taxon>Bacteria</taxon>
        <taxon>Pseudomonadati</taxon>
        <taxon>Pseudomonadota</taxon>
        <taxon>Gammaproteobacteria</taxon>
        <taxon>Oceanospirillales</taxon>
        <taxon>Balneatrichaceae</taxon>
        <taxon>Balneatrix</taxon>
    </lineage>
</organism>
<dbReference type="InterPro" id="IPR052022">
    <property type="entry name" value="26kDa_periplasmic_antigen"/>
</dbReference>
<evidence type="ECO:0000313" key="1">
    <source>
        <dbReference type="EMBL" id="MFB9886141.1"/>
    </source>
</evidence>
<dbReference type="Proteomes" id="UP001589628">
    <property type="component" value="Unassembled WGS sequence"/>
</dbReference>
<comment type="caution">
    <text evidence="1">The sequence shown here is derived from an EMBL/GenBank/DDBJ whole genome shotgun (WGS) entry which is preliminary data.</text>
</comment>
<dbReference type="PIRSF" id="PIRSF029033">
    <property type="entry name" value="UCP029033"/>
    <property type="match status" value="1"/>
</dbReference>
<dbReference type="RefSeq" id="WP_035460484.1">
    <property type="nucleotide sequence ID" value="NZ_JBHLZN010000002.1"/>
</dbReference>
<evidence type="ECO:0000313" key="2">
    <source>
        <dbReference type="Proteomes" id="UP001589628"/>
    </source>
</evidence>
<dbReference type="PANTHER" id="PTHR34387:SF2">
    <property type="entry name" value="SLR1258 PROTEIN"/>
    <property type="match status" value="1"/>
</dbReference>